<dbReference type="Proteomes" id="UP001176941">
    <property type="component" value="Chromosome 4"/>
</dbReference>
<evidence type="ECO:0000313" key="2">
    <source>
        <dbReference type="Proteomes" id="UP001176941"/>
    </source>
</evidence>
<evidence type="ECO:0000313" key="1">
    <source>
        <dbReference type="EMBL" id="CAI9173946.1"/>
    </source>
</evidence>
<protein>
    <submittedName>
        <fullName evidence="1">Uncharacterized protein</fullName>
    </submittedName>
</protein>
<organism evidence="1 2">
    <name type="scientific">Rangifer tarandus platyrhynchus</name>
    <name type="common">Svalbard reindeer</name>
    <dbReference type="NCBI Taxonomy" id="3082113"/>
    <lineage>
        <taxon>Eukaryota</taxon>
        <taxon>Metazoa</taxon>
        <taxon>Chordata</taxon>
        <taxon>Craniata</taxon>
        <taxon>Vertebrata</taxon>
        <taxon>Euteleostomi</taxon>
        <taxon>Mammalia</taxon>
        <taxon>Eutheria</taxon>
        <taxon>Laurasiatheria</taxon>
        <taxon>Artiodactyla</taxon>
        <taxon>Ruminantia</taxon>
        <taxon>Pecora</taxon>
        <taxon>Cervidae</taxon>
        <taxon>Odocoileinae</taxon>
        <taxon>Rangifer</taxon>
    </lineage>
</organism>
<gene>
    <name evidence="1" type="ORF">MRATA1EN1_LOCUS22908</name>
</gene>
<reference evidence="1" key="1">
    <citation type="submission" date="2023-04" db="EMBL/GenBank/DDBJ databases">
        <authorList>
            <consortium name="ELIXIR-Norway"/>
        </authorList>
    </citation>
    <scope>NUCLEOTIDE SEQUENCE [LARGE SCALE GENOMIC DNA]</scope>
</reference>
<accession>A0ABN8ZLS8</accession>
<name>A0ABN8ZLS8_RANTA</name>
<dbReference type="EMBL" id="OX459940">
    <property type="protein sequence ID" value="CAI9173946.1"/>
    <property type="molecule type" value="Genomic_DNA"/>
</dbReference>
<proteinExistence type="predicted"/>
<keyword evidence="2" id="KW-1185">Reference proteome</keyword>
<sequence length="158" mass="17105">MDFAEQWGGGVVGSATHRVTEPRRGACPAPTPAWDAVRSKEQGQGKPSLQLVLPHAVPFVLCLQPTGLVESGDNQLLPSPWCRLESDAERLGLAPVPPVGTWGSRAAHWGVIQHLELNHMDAPQLSAALLGLRVQAGRWSHLPWCWMPTWGAAAESSW</sequence>